<feature type="coiled-coil region" evidence="27">
    <location>
        <begin position="1276"/>
        <end position="1313"/>
    </location>
</feature>
<dbReference type="PROSITE" id="PS51294">
    <property type="entry name" value="HTH_MYB"/>
    <property type="match status" value="2"/>
</dbReference>
<dbReference type="SUPFAM" id="SSF46689">
    <property type="entry name" value="Homeodomain-like"/>
    <property type="match status" value="1"/>
</dbReference>
<keyword evidence="13" id="KW-0805">Transcription regulation</keyword>
<dbReference type="PROSITE" id="PS00392">
    <property type="entry name" value="DDC_GAD_HDC_YDC"/>
    <property type="match status" value="1"/>
</dbReference>
<dbReference type="InterPro" id="IPR015424">
    <property type="entry name" value="PyrdxlP-dep_Trfase"/>
</dbReference>
<keyword evidence="12 25" id="KW-0663">Pyridoxal phosphate</keyword>
<keyword evidence="31" id="KW-1185">Reference proteome</keyword>
<dbReference type="Proteomes" id="UP000233837">
    <property type="component" value="Unassembled WGS sequence"/>
</dbReference>
<reference evidence="30 31" key="2">
    <citation type="journal article" date="2017" name="Nature">
        <title>The Apostasia genome and the evolution of orchids.</title>
        <authorList>
            <person name="Zhang G.Q."/>
            <person name="Liu K.W."/>
            <person name="Li Z."/>
            <person name="Lohaus R."/>
            <person name="Hsiao Y.Y."/>
            <person name="Niu S.C."/>
            <person name="Wang J.Y."/>
            <person name="Lin Y.C."/>
            <person name="Xu Q."/>
            <person name="Chen L.J."/>
            <person name="Yoshida K."/>
            <person name="Fujiwara S."/>
            <person name="Wang Z.W."/>
            <person name="Zhang Y.Q."/>
            <person name="Mitsuda N."/>
            <person name="Wang M."/>
            <person name="Liu G.H."/>
            <person name="Pecoraro L."/>
            <person name="Huang H.X."/>
            <person name="Xiao X.J."/>
            <person name="Lin M."/>
            <person name="Wu X.Y."/>
            <person name="Wu W.L."/>
            <person name="Chen Y.Y."/>
            <person name="Chang S.B."/>
            <person name="Sakamoto S."/>
            <person name="Ohme-Takagi M."/>
            <person name="Yagi M."/>
            <person name="Zeng S.J."/>
            <person name="Shen C.Y."/>
            <person name="Yeh C.M."/>
            <person name="Luo Y.B."/>
            <person name="Tsai W.C."/>
            <person name="Van de Peer Y."/>
            <person name="Liu Z.J."/>
        </authorList>
    </citation>
    <scope>NUCLEOTIDE SEQUENCE [LARGE SCALE GENOMIC DNA]</scope>
    <source>
        <tissue evidence="30">The whole plant</tissue>
    </source>
</reference>
<evidence type="ECO:0000256" key="19">
    <source>
        <dbReference type="ARBA" id="ARBA00023295"/>
    </source>
</evidence>
<comment type="cofactor">
    <cofactor evidence="2 25">
        <name>pyridoxal 5'-phosphate</name>
        <dbReference type="ChEBI" id="CHEBI:597326"/>
    </cofactor>
</comment>
<name>A0A2I0XCG7_9ASPA</name>
<evidence type="ECO:0000256" key="16">
    <source>
        <dbReference type="ARBA" id="ARBA00023239"/>
    </source>
</evidence>
<dbReference type="GO" id="GO:0016161">
    <property type="term" value="F:beta-amylase activity"/>
    <property type="evidence" value="ECO:0007669"/>
    <property type="project" value="UniProtKB-EC"/>
</dbReference>
<keyword evidence="15" id="KW-0804">Transcription</keyword>
<evidence type="ECO:0000256" key="23">
    <source>
        <dbReference type="PIRSR" id="PIRSR601554-1"/>
    </source>
</evidence>
<dbReference type="GO" id="GO:0030170">
    <property type="term" value="F:pyridoxal phosphate binding"/>
    <property type="evidence" value="ECO:0007669"/>
    <property type="project" value="InterPro"/>
</dbReference>
<dbReference type="Pfam" id="PF00282">
    <property type="entry name" value="Pyridoxal_deC"/>
    <property type="match status" value="1"/>
</dbReference>
<dbReference type="PROSITE" id="PS00679">
    <property type="entry name" value="BETA_AMYLASE_2"/>
    <property type="match status" value="1"/>
</dbReference>
<evidence type="ECO:0000256" key="11">
    <source>
        <dbReference type="ARBA" id="ARBA00022801"/>
    </source>
</evidence>
<keyword evidence="16" id="KW-0456">Lyase</keyword>
<dbReference type="InterPro" id="IPR017853">
    <property type="entry name" value="GH"/>
</dbReference>
<feature type="binding site" evidence="24">
    <location>
        <position position="443"/>
    </location>
    <ligand>
        <name>substrate</name>
    </ligand>
</feature>
<keyword evidence="18 26" id="KW-0119">Carbohydrate metabolism</keyword>
<proteinExistence type="inferred from homology"/>
<feature type="domain" description="HTH myb-type" evidence="29">
    <location>
        <begin position="1177"/>
        <end position="1225"/>
    </location>
</feature>
<dbReference type="PRINTS" id="PR00800">
    <property type="entry name" value="YHDCRBOXLASE"/>
</dbReference>
<dbReference type="InterPro" id="IPR010977">
    <property type="entry name" value="Aromatic_deC"/>
</dbReference>
<gene>
    <name evidence="30" type="ORF">MA16_Dca003340</name>
</gene>
<dbReference type="Gene3D" id="1.20.1340.10">
    <property type="entry name" value="dopa decarboxylase, N-terminal domain"/>
    <property type="match status" value="1"/>
</dbReference>
<evidence type="ECO:0000256" key="2">
    <source>
        <dbReference type="ARBA" id="ARBA00001933"/>
    </source>
</evidence>
<evidence type="ECO:0000256" key="18">
    <source>
        <dbReference type="ARBA" id="ARBA00023277"/>
    </source>
</evidence>
<evidence type="ECO:0000256" key="22">
    <source>
        <dbReference type="ARBA" id="ARBA00054198"/>
    </source>
</evidence>
<evidence type="ECO:0000313" key="31">
    <source>
        <dbReference type="Proteomes" id="UP000233837"/>
    </source>
</evidence>
<dbReference type="InterPro" id="IPR001554">
    <property type="entry name" value="Glyco_hydro_14"/>
</dbReference>
<dbReference type="SUPFAM" id="SSF51445">
    <property type="entry name" value="(Trans)glycosidases"/>
    <property type="match status" value="1"/>
</dbReference>
<evidence type="ECO:0000256" key="25">
    <source>
        <dbReference type="PIRSR" id="PIRSR602129-50"/>
    </source>
</evidence>
<evidence type="ECO:0000256" key="21">
    <source>
        <dbReference type="ARBA" id="ARBA00052413"/>
    </source>
</evidence>
<feature type="binding site" evidence="24">
    <location>
        <begin position="482"/>
        <end position="483"/>
    </location>
    <ligand>
        <name>substrate</name>
    </ligand>
</feature>
<sequence>MALNITGQIGSLCGSPFPEQSGGGDQPAAVSALWKPVAAGGNLRCRIRQPGGQDLDSLTPPVSPCRSPVLGALRPDLTMACQALMTDAAVEEGVELEHGGLGTGDKGKGVPVFVMLPLDTVKPGGGMNRRKAMVASLKALKTAGVEGVMVDVWWGIVERERPEVYDWSGYDDLMEMARRIGLKVQAVMSFHKCGGNVGDSCTIPLPPWAVEEMEKDPGLSYTDQWGRRNYEYISLGCDTIPVLKGRTPVQCYADFMRAFRDRFASLLGSTIVEIQVGMGPAGELRYPSYPELHGTWKFPGIGAFQCNDRYMLASLRAAAESAGHPEWGNGGPTDAGGYNSWPEDAPFFRRENGGWDGDYGQFFLSWYSGLLLDHGERVLSAATAVFAGTGVKISVKVAGIHWHYGTRSHAPELTAGYYNTRFHDGYKPIAEMLGRHGAVLNFTCVEMKNFEQPEEAMCRPEELVRQVAAAAMGAGVGLAGENALPRYDEAAHDQIVKTATVAEGEEREKMEAFTYLRMGPDLFREDNWRKFVGFVKSMREEGRCREIVEREAESFVHATVPLVQEAAVALMRNIEGKDWCVLFYLPAPVLVEAQTCPEATGNETLFRDSQSRLLKPSYVGAYINFLLFLLNHSSLFQIRAADQYFPMESSLKPMDAEQLRENAHKMVDFIADYYKNLEDFPVLSQVKPGYLSELLPDSAPRQPESLQDILDDVQQKIIPGVTHWQSPNYFAYYPSNSSIAGFLGEMLSAGFNIVGFSWITSPAATELEVVVLDWVAKMLKLPNQFLSSGLGGGVIQGTASEAVLVALLAARDKILRRVGKEYLNKLIVYASDQAHSALQKACQIAGIYSENFRLLKAEQSSSYELVPEVLSEAISNDISSGLIPFFLCATVGTTSSAAVDPLCALGKIAKASDMWFHVDAAYAGSACICPEFRHHIDGVEEADSFGMNAHKWLLTNFDCSLLWVKDRNALIQSLSTNPEFLKNKASQENAVVDFKDWQIPLGRRFRSLKLWMVLRMYGQENLQNYIRNHINLAKQFEQLVKSDSRFEVMAPRTFSLVCFRLVPPPNHQDNGYKLNYSLMDAINTSGKIFLSHTVLSGKFVLRLAVGAPLTEEKHVEAAWKVLQNHATALLGFARNGCSTILTVERETCRTGFTANDSVSYRMEGQYYGWGTVADGWRKGPWTPQEDQLLIEHVKLHGEGRWNSVSRLTGLKRSGKSSRLRWVNYLRPDLKRGKITPHEETIILELHARWGNRWSTIARSLPGRTDNEIKNYWRTHFKKSTKNVDKARARYLRLQQEQKQLLQQQQQQQQQQLLLLESSTVKEETTLTEEAIMAQEMQEIAFMCSNLPFMYQEEAGFVGESRTSSEDRSSEEETCYDTWDNLWNLDDIEISLGEQALSFY</sequence>
<feature type="active site" description="Proton acceptor" evidence="23">
    <location>
        <position position="481"/>
    </location>
</feature>
<dbReference type="PROSITE" id="PS00506">
    <property type="entry name" value="BETA_AMYLASE_1"/>
    <property type="match status" value="1"/>
</dbReference>
<dbReference type="CDD" id="cd00167">
    <property type="entry name" value="SANT"/>
    <property type="match status" value="2"/>
</dbReference>
<evidence type="ECO:0000256" key="3">
    <source>
        <dbReference type="ARBA" id="ARBA00004123"/>
    </source>
</evidence>
<dbReference type="InterPro" id="IPR015422">
    <property type="entry name" value="PyrdxlP-dep_Trfase_small"/>
</dbReference>
<keyword evidence="9" id="KW-0677">Repeat</keyword>
<evidence type="ECO:0000256" key="15">
    <source>
        <dbReference type="ARBA" id="ARBA00023163"/>
    </source>
</evidence>
<dbReference type="GO" id="GO:0005634">
    <property type="term" value="C:nucleus"/>
    <property type="evidence" value="ECO:0007669"/>
    <property type="project" value="UniProtKB-SubCell"/>
</dbReference>
<evidence type="ECO:0000256" key="24">
    <source>
        <dbReference type="PIRSR" id="PIRSR601554-2"/>
    </source>
</evidence>
<dbReference type="InterPro" id="IPR017930">
    <property type="entry name" value="Myb_dom"/>
</dbReference>
<comment type="catalytic activity">
    <reaction evidence="21">
        <text>L-tyrosine + H(+) = tyramine + CO2</text>
        <dbReference type="Rhea" id="RHEA:14345"/>
        <dbReference type="ChEBI" id="CHEBI:15378"/>
        <dbReference type="ChEBI" id="CHEBI:16526"/>
        <dbReference type="ChEBI" id="CHEBI:58315"/>
        <dbReference type="ChEBI" id="CHEBI:327995"/>
        <dbReference type="EC" id="4.1.1.25"/>
    </reaction>
</comment>
<dbReference type="EMBL" id="KZ501977">
    <property type="protein sequence ID" value="PKU85599.1"/>
    <property type="molecule type" value="Genomic_DNA"/>
</dbReference>
<comment type="similarity">
    <text evidence="5 26">Belongs to the glycosyl hydrolase 14 family.</text>
</comment>
<comment type="pathway">
    <text evidence="4">Alkaloid biosynthesis.</text>
</comment>
<feature type="binding site" evidence="24">
    <location>
        <position position="151"/>
    </location>
    <ligand>
        <name>substrate</name>
    </ligand>
</feature>
<evidence type="ECO:0000256" key="8">
    <source>
        <dbReference type="ARBA" id="ARBA00022589"/>
    </source>
</evidence>
<dbReference type="GO" id="GO:0046189">
    <property type="term" value="P:phenol-containing compound biosynthetic process"/>
    <property type="evidence" value="ECO:0007669"/>
    <property type="project" value="UniProtKB-ARBA"/>
</dbReference>
<feature type="binding site" evidence="24">
    <location>
        <position position="199"/>
    </location>
    <ligand>
        <name>substrate</name>
    </ligand>
</feature>
<evidence type="ECO:0000256" key="12">
    <source>
        <dbReference type="ARBA" id="ARBA00022898"/>
    </source>
</evidence>
<accession>A0A2I0XCG7</accession>
<dbReference type="Gene3D" id="3.20.20.80">
    <property type="entry name" value="Glycosidases"/>
    <property type="match status" value="1"/>
</dbReference>
<dbReference type="GO" id="GO:0003677">
    <property type="term" value="F:DNA binding"/>
    <property type="evidence" value="ECO:0007669"/>
    <property type="project" value="UniProtKB-KW"/>
</dbReference>
<dbReference type="EC" id="3.2.1.2" evidence="7 26"/>
<dbReference type="FunFam" id="1.10.10.60:FF:000011">
    <property type="entry name" value="Myb transcription factor"/>
    <property type="match status" value="1"/>
</dbReference>
<evidence type="ECO:0000256" key="5">
    <source>
        <dbReference type="ARBA" id="ARBA00005652"/>
    </source>
</evidence>
<dbReference type="Gene3D" id="3.90.1150.10">
    <property type="entry name" value="Aspartate Aminotransferase, domain 1"/>
    <property type="match status" value="1"/>
</dbReference>
<feature type="modified residue" description="N6-(pyridoxal phosphate)lysine" evidence="25">
    <location>
        <position position="951"/>
    </location>
</feature>
<dbReference type="InterPro" id="IPR021115">
    <property type="entry name" value="Pyridoxal-P_BS"/>
</dbReference>
<dbReference type="GO" id="GO:0019752">
    <property type="term" value="P:carboxylic acid metabolic process"/>
    <property type="evidence" value="ECO:0007669"/>
    <property type="project" value="InterPro"/>
</dbReference>
<reference evidence="30 31" key="1">
    <citation type="journal article" date="2016" name="Sci. Rep.">
        <title>The Dendrobium catenatum Lindl. genome sequence provides insights into polysaccharide synthase, floral development and adaptive evolution.</title>
        <authorList>
            <person name="Zhang G.Q."/>
            <person name="Xu Q."/>
            <person name="Bian C."/>
            <person name="Tsai W.C."/>
            <person name="Yeh C.M."/>
            <person name="Liu K.W."/>
            <person name="Yoshida K."/>
            <person name="Zhang L.S."/>
            <person name="Chang S.B."/>
            <person name="Chen F."/>
            <person name="Shi Y."/>
            <person name="Su Y.Y."/>
            <person name="Zhang Y.Q."/>
            <person name="Chen L.J."/>
            <person name="Yin Y."/>
            <person name="Lin M."/>
            <person name="Huang H."/>
            <person name="Deng H."/>
            <person name="Wang Z.W."/>
            <person name="Zhu S.L."/>
            <person name="Zhao X."/>
            <person name="Deng C."/>
            <person name="Niu S.C."/>
            <person name="Huang J."/>
            <person name="Wang M."/>
            <person name="Liu G.H."/>
            <person name="Yang H.J."/>
            <person name="Xiao X.J."/>
            <person name="Hsiao Y.Y."/>
            <person name="Wu W.L."/>
            <person name="Chen Y.Y."/>
            <person name="Mitsuda N."/>
            <person name="Ohme-Takagi M."/>
            <person name="Luo Y.B."/>
            <person name="Van de Peer Y."/>
            <person name="Liu Z.J."/>
        </authorList>
    </citation>
    <scope>NUCLEOTIDE SEQUENCE [LARGE SCALE GENOMIC DNA]</scope>
    <source>
        <tissue evidence="30">The whole plant</tissue>
    </source>
</reference>
<dbReference type="InterPro" id="IPR015421">
    <property type="entry name" value="PyrdxlP-dep_Trfase_major"/>
</dbReference>
<evidence type="ECO:0000256" key="4">
    <source>
        <dbReference type="ARBA" id="ARBA00004913"/>
    </source>
</evidence>
<dbReference type="Gene3D" id="1.10.10.60">
    <property type="entry name" value="Homeodomain-like"/>
    <property type="match status" value="2"/>
</dbReference>
<evidence type="ECO:0000256" key="27">
    <source>
        <dbReference type="SAM" id="Coils"/>
    </source>
</evidence>
<evidence type="ECO:0000256" key="1">
    <source>
        <dbReference type="ARBA" id="ARBA00000546"/>
    </source>
</evidence>
<dbReference type="CDD" id="cd06450">
    <property type="entry name" value="DOPA_deC_like"/>
    <property type="match status" value="1"/>
</dbReference>
<keyword evidence="20 26" id="KW-0624">Polysaccharide degradation</keyword>
<feature type="binding site" evidence="24">
    <location>
        <position position="191"/>
    </location>
    <ligand>
        <name>substrate</name>
    </ligand>
</feature>
<feature type="active site" description="Proton donor" evidence="23">
    <location>
        <position position="283"/>
    </location>
</feature>
<evidence type="ECO:0000256" key="7">
    <source>
        <dbReference type="ARBA" id="ARBA00012594"/>
    </source>
</evidence>
<dbReference type="FunFam" id="1.20.1340.10:FF:000001">
    <property type="entry name" value="Histidine decarboxylase"/>
    <property type="match status" value="1"/>
</dbReference>
<dbReference type="PANTHER" id="PTHR11999">
    <property type="entry name" value="GROUP II PYRIDOXAL-5-PHOSPHATE DECARBOXYLASE"/>
    <property type="match status" value="1"/>
</dbReference>
<evidence type="ECO:0000259" key="29">
    <source>
        <dbReference type="PROSITE" id="PS51294"/>
    </source>
</evidence>
<dbReference type="SMART" id="SM00717">
    <property type="entry name" value="SANT"/>
    <property type="match status" value="2"/>
</dbReference>
<evidence type="ECO:0000256" key="10">
    <source>
        <dbReference type="ARBA" id="ARBA00022793"/>
    </source>
</evidence>
<feature type="binding site" evidence="24">
    <location>
        <position position="401"/>
    </location>
    <ligand>
        <name>substrate</name>
    </ligand>
</feature>
<evidence type="ECO:0000259" key="28">
    <source>
        <dbReference type="PROSITE" id="PS50090"/>
    </source>
</evidence>
<dbReference type="GO" id="GO:1901162">
    <property type="term" value="P:primary amino compound biosynthetic process"/>
    <property type="evidence" value="ECO:0007669"/>
    <property type="project" value="UniProtKB-ARBA"/>
</dbReference>
<feature type="binding site" evidence="24">
    <location>
        <position position="396"/>
    </location>
    <ligand>
        <name>substrate</name>
    </ligand>
</feature>
<dbReference type="FunFam" id="3.40.640.10:FF:000025">
    <property type="entry name" value="Histidine decarboxylase"/>
    <property type="match status" value="1"/>
</dbReference>
<evidence type="ECO:0000256" key="9">
    <source>
        <dbReference type="ARBA" id="ARBA00022737"/>
    </source>
</evidence>
<dbReference type="SUPFAM" id="SSF53383">
    <property type="entry name" value="PLP-dependent transferases"/>
    <property type="match status" value="1"/>
</dbReference>
<comment type="similarity">
    <text evidence="6">Belongs to the group II decarboxylase family.</text>
</comment>
<organism evidence="30 31">
    <name type="scientific">Dendrobium catenatum</name>
    <dbReference type="NCBI Taxonomy" id="906689"/>
    <lineage>
        <taxon>Eukaryota</taxon>
        <taxon>Viridiplantae</taxon>
        <taxon>Streptophyta</taxon>
        <taxon>Embryophyta</taxon>
        <taxon>Tracheophyta</taxon>
        <taxon>Spermatophyta</taxon>
        <taxon>Magnoliopsida</taxon>
        <taxon>Liliopsida</taxon>
        <taxon>Asparagales</taxon>
        <taxon>Orchidaceae</taxon>
        <taxon>Epidendroideae</taxon>
        <taxon>Malaxideae</taxon>
        <taxon>Dendrobiinae</taxon>
        <taxon>Dendrobium</taxon>
    </lineage>
</organism>
<comment type="function">
    <text evidence="22">Catalyzes the decarboxylation of L-tyrosine to tyramine, which is converted to norbelladine, a precursor to all Amaryllidaceae alkaloids such as galanthamine, lycorine and haemanthamine, and including haemanthamine- and crinamine-type alkaloids, promising anticancer agents.</text>
</comment>
<dbReference type="GO" id="GO:0004837">
    <property type="term" value="F:tyrosine decarboxylase activity"/>
    <property type="evidence" value="ECO:0007669"/>
    <property type="project" value="UniProtKB-EC"/>
</dbReference>
<evidence type="ECO:0000256" key="6">
    <source>
        <dbReference type="ARBA" id="ARBA00009533"/>
    </source>
</evidence>
<dbReference type="STRING" id="906689.A0A2I0XCG7"/>
<dbReference type="InterPro" id="IPR018238">
    <property type="entry name" value="Glyco_hydro_14_CS"/>
</dbReference>
<evidence type="ECO:0000256" key="17">
    <source>
        <dbReference type="ARBA" id="ARBA00023242"/>
    </source>
</evidence>
<feature type="domain" description="Myb-like" evidence="28">
    <location>
        <begin position="1177"/>
        <end position="1225"/>
    </location>
</feature>
<evidence type="ECO:0000256" key="13">
    <source>
        <dbReference type="ARBA" id="ARBA00023015"/>
    </source>
</evidence>
<comment type="subcellular location">
    <subcellularLocation>
        <location evidence="3">Nucleus</location>
    </subcellularLocation>
</comment>
<dbReference type="GO" id="GO:0005737">
    <property type="term" value="C:cytoplasm"/>
    <property type="evidence" value="ECO:0007669"/>
    <property type="project" value="TreeGrafter"/>
</dbReference>
<dbReference type="GO" id="GO:0006520">
    <property type="term" value="P:amino acid metabolic process"/>
    <property type="evidence" value="ECO:0007669"/>
    <property type="project" value="InterPro"/>
</dbReference>
<keyword evidence="27" id="KW-0175">Coiled coil</keyword>
<keyword evidence="17" id="KW-0539">Nucleus</keyword>
<dbReference type="InterPro" id="IPR001005">
    <property type="entry name" value="SANT/Myb"/>
</dbReference>
<dbReference type="GO" id="GO:0000272">
    <property type="term" value="P:polysaccharide catabolic process"/>
    <property type="evidence" value="ECO:0007669"/>
    <property type="project" value="UniProtKB-KW"/>
</dbReference>
<dbReference type="InterPro" id="IPR009057">
    <property type="entry name" value="Homeodomain-like_sf"/>
</dbReference>
<keyword evidence="19 26" id="KW-0326">Glycosidase</keyword>
<evidence type="ECO:0000256" key="14">
    <source>
        <dbReference type="ARBA" id="ARBA00023125"/>
    </source>
</evidence>
<evidence type="ECO:0000256" key="26">
    <source>
        <dbReference type="RuleBase" id="RU000509"/>
    </source>
</evidence>
<feature type="domain" description="Myb-like" evidence="28">
    <location>
        <begin position="1226"/>
        <end position="1276"/>
    </location>
</feature>
<feature type="domain" description="HTH myb-type" evidence="29">
    <location>
        <begin position="1226"/>
        <end position="1280"/>
    </location>
</feature>
<evidence type="ECO:0000313" key="30">
    <source>
        <dbReference type="EMBL" id="PKU85599.1"/>
    </source>
</evidence>
<feature type="binding site" evidence="24">
    <location>
        <position position="517"/>
    </location>
    <ligand>
        <name>substrate</name>
    </ligand>
</feature>
<dbReference type="InterPro" id="IPR002129">
    <property type="entry name" value="PyrdxlP-dep_de-COase"/>
</dbReference>
<keyword evidence="11 26" id="KW-0378">Hydrolase</keyword>
<dbReference type="GO" id="GO:0009820">
    <property type="term" value="P:alkaloid metabolic process"/>
    <property type="evidence" value="ECO:0007669"/>
    <property type="project" value="UniProtKB-KW"/>
</dbReference>
<protein>
    <recommendedName>
        <fullName evidence="7 26">Beta-amylase</fullName>
        <ecNumber evidence="7 26">3.2.1.2</ecNumber>
    </recommendedName>
</protein>
<keyword evidence="14" id="KW-0238">DNA-binding</keyword>
<dbReference type="Gene3D" id="3.40.640.10">
    <property type="entry name" value="Type I PLP-dependent aspartate aminotransferase-like (Major domain)"/>
    <property type="match status" value="1"/>
</dbReference>
<dbReference type="FunFam" id="1.10.10.60:FF:000517">
    <property type="entry name" value="MYB-related transcription factor"/>
    <property type="match status" value="1"/>
</dbReference>
<comment type="catalytic activity">
    <reaction evidence="1 26">
        <text>Hydrolysis of (1-&gt;4)-alpha-D-glucosidic linkages in polysaccharides so as to remove successive maltose units from the non-reducing ends of the chains.</text>
        <dbReference type="EC" id="3.2.1.2"/>
    </reaction>
</comment>
<keyword evidence="10" id="KW-0210">Decarboxylase</keyword>
<dbReference type="Pfam" id="PF01373">
    <property type="entry name" value="Glyco_hydro_14"/>
    <property type="match status" value="1"/>
</dbReference>
<evidence type="ECO:0000256" key="20">
    <source>
        <dbReference type="ARBA" id="ARBA00023326"/>
    </source>
</evidence>
<keyword evidence="8" id="KW-0017">Alkaloid metabolism</keyword>
<dbReference type="PROSITE" id="PS50090">
    <property type="entry name" value="MYB_LIKE"/>
    <property type="match status" value="2"/>
</dbReference>
<dbReference type="Pfam" id="PF00249">
    <property type="entry name" value="Myb_DNA-binding"/>
    <property type="match status" value="2"/>
</dbReference>
<dbReference type="PANTHER" id="PTHR11999:SF70">
    <property type="entry name" value="MIP05841P"/>
    <property type="match status" value="1"/>
</dbReference>